<dbReference type="STRING" id="249408.BOO71_0014827"/>
<organism evidence="2 3">
    <name type="scientific">Deinococcus marmoris</name>
    <dbReference type="NCBI Taxonomy" id="249408"/>
    <lineage>
        <taxon>Bacteria</taxon>
        <taxon>Thermotogati</taxon>
        <taxon>Deinococcota</taxon>
        <taxon>Deinococci</taxon>
        <taxon>Deinococcales</taxon>
        <taxon>Deinococcaceae</taxon>
        <taxon>Deinococcus</taxon>
    </lineage>
</organism>
<dbReference type="GO" id="GO:0052621">
    <property type="term" value="F:diguanylate cyclase activity"/>
    <property type="evidence" value="ECO:0007669"/>
    <property type="project" value="TreeGrafter"/>
</dbReference>
<dbReference type="AlphaFoldDB" id="A0A1U7NRC1"/>
<evidence type="ECO:0000313" key="2">
    <source>
        <dbReference type="EMBL" id="OLV15458.1"/>
    </source>
</evidence>
<dbReference type="InterPro" id="IPR043128">
    <property type="entry name" value="Rev_trsase/Diguanyl_cyclase"/>
</dbReference>
<comment type="caution">
    <text evidence="2">The sequence shown here is derived from an EMBL/GenBank/DDBJ whole genome shotgun (WGS) entry which is preliminary data.</text>
</comment>
<dbReference type="OrthoDB" id="9805474at2"/>
<dbReference type="EMBL" id="MSTI01000179">
    <property type="protein sequence ID" value="OLV15458.1"/>
    <property type="molecule type" value="Genomic_DNA"/>
</dbReference>
<dbReference type="Gene3D" id="3.30.450.40">
    <property type="match status" value="1"/>
</dbReference>
<accession>A0A1U7NRC1</accession>
<sequence length="345" mass="38373">MVQVLASLARNSHEVEAVVQVVHQQAGTLFPSQVTMLGLLQPEGDWLWELREDGQRFTQHVPFYPDGIMENVLHGNALSVPDIDAHLEQHPIRVRRMTRGDDVIADVRRQDEPPGPVARSMLFVPLEIQGQRAGVLSIQSYEVGAFDDTDLEFLNLLAQHVSIALDNAALREELGRLTRTDMLTGLHNRRAFYHDMPEVMGTARREGKELSLIMLDIHQFKRINDAHGYQVGDTVLKTLGQVLMTTFPAPDVTYRLSGDEFVLLVWNAAVRLDGLVTRLTHGLRSAGWPTDLGPISLQGGVAQPPPSGDIDDWLSLADARMYHAKRQRTGGSQVNWGLDFGDGLS</sequence>
<dbReference type="InterPro" id="IPR029787">
    <property type="entry name" value="Nucleotide_cyclase"/>
</dbReference>
<dbReference type="CDD" id="cd01949">
    <property type="entry name" value="GGDEF"/>
    <property type="match status" value="1"/>
</dbReference>
<dbReference type="PANTHER" id="PTHR45138:SF9">
    <property type="entry name" value="DIGUANYLATE CYCLASE DGCM-RELATED"/>
    <property type="match status" value="1"/>
</dbReference>
<gene>
    <name evidence="2" type="ORF">BOO71_0014827</name>
</gene>
<proteinExistence type="predicted"/>
<reference evidence="2 3" key="1">
    <citation type="submission" date="2017-01" db="EMBL/GenBank/DDBJ databases">
        <title>Genome Analysis of Deinococcus marmoris KOPRI26562.</title>
        <authorList>
            <person name="Kim J.H."/>
            <person name="Oh H.-M."/>
        </authorList>
    </citation>
    <scope>NUCLEOTIDE SEQUENCE [LARGE SCALE GENOMIC DNA]</scope>
    <source>
        <strain evidence="2 3">KOPRI26562</strain>
    </source>
</reference>
<protein>
    <submittedName>
        <fullName evidence="2">Diguanylate cyclase/phosphodiesterase (GGDEF &amp; EAL domains) with PAS/PAC sensor(S)</fullName>
    </submittedName>
</protein>
<dbReference type="PROSITE" id="PS50887">
    <property type="entry name" value="GGDEF"/>
    <property type="match status" value="1"/>
</dbReference>
<dbReference type="Pfam" id="PF00990">
    <property type="entry name" value="GGDEF"/>
    <property type="match status" value="1"/>
</dbReference>
<dbReference type="Pfam" id="PF13185">
    <property type="entry name" value="GAF_2"/>
    <property type="match status" value="1"/>
</dbReference>
<keyword evidence="3" id="KW-1185">Reference proteome</keyword>
<evidence type="ECO:0000259" key="1">
    <source>
        <dbReference type="PROSITE" id="PS50887"/>
    </source>
</evidence>
<dbReference type="NCBIfam" id="TIGR00254">
    <property type="entry name" value="GGDEF"/>
    <property type="match status" value="1"/>
</dbReference>
<dbReference type="SMART" id="SM00267">
    <property type="entry name" value="GGDEF"/>
    <property type="match status" value="1"/>
</dbReference>
<dbReference type="InterPro" id="IPR050469">
    <property type="entry name" value="Diguanylate_Cyclase"/>
</dbReference>
<dbReference type="Gene3D" id="3.30.70.270">
    <property type="match status" value="1"/>
</dbReference>
<feature type="domain" description="GGDEF" evidence="1">
    <location>
        <begin position="208"/>
        <end position="339"/>
    </location>
</feature>
<dbReference type="SMART" id="SM00065">
    <property type="entry name" value="GAF"/>
    <property type="match status" value="1"/>
</dbReference>
<dbReference type="SUPFAM" id="SSF55073">
    <property type="entry name" value="Nucleotide cyclase"/>
    <property type="match status" value="1"/>
</dbReference>
<dbReference type="PANTHER" id="PTHR45138">
    <property type="entry name" value="REGULATORY COMPONENTS OF SENSORY TRANSDUCTION SYSTEM"/>
    <property type="match status" value="1"/>
</dbReference>
<dbReference type="InterPro" id="IPR003018">
    <property type="entry name" value="GAF"/>
</dbReference>
<name>A0A1U7NRC1_9DEIO</name>
<dbReference type="Proteomes" id="UP000186607">
    <property type="component" value="Unassembled WGS sequence"/>
</dbReference>
<dbReference type="SUPFAM" id="SSF55781">
    <property type="entry name" value="GAF domain-like"/>
    <property type="match status" value="1"/>
</dbReference>
<dbReference type="InterPro" id="IPR000160">
    <property type="entry name" value="GGDEF_dom"/>
</dbReference>
<evidence type="ECO:0000313" key="3">
    <source>
        <dbReference type="Proteomes" id="UP000186607"/>
    </source>
</evidence>
<dbReference type="InterPro" id="IPR029016">
    <property type="entry name" value="GAF-like_dom_sf"/>
</dbReference>